<dbReference type="PANTHER" id="PTHR43531">
    <property type="entry name" value="PROTEIN ICFG"/>
    <property type="match status" value="1"/>
</dbReference>
<dbReference type="SUPFAM" id="SSF58104">
    <property type="entry name" value="Methyl-accepting chemotaxis protein (MCP) signaling domain"/>
    <property type="match status" value="1"/>
</dbReference>
<evidence type="ECO:0000256" key="2">
    <source>
        <dbReference type="ARBA" id="ARBA00029447"/>
    </source>
</evidence>
<comment type="similarity">
    <text evidence="2">Belongs to the methyl-accepting chemotaxis (MCP) protein family.</text>
</comment>
<reference evidence="5 6" key="1">
    <citation type="journal article" date="2024" name="Int. J. Syst. Evol. Microbiol.">
        <title>Clostridium omnivorum sp. nov., isolated from anoxic soil under the treatment of reductive soil disinfestation.</title>
        <authorList>
            <person name="Ueki A."/>
            <person name="Tonouchi A."/>
            <person name="Kaku N."/>
            <person name="Honma S."/>
            <person name="Ueki K."/>
        </authorList>
    </citation>
    <scope>NUCLEOTIDE SEQUENCE [LARGE SCALE GENOMIC DNA]</scope>
    <source>
        <strain evidence="5 6">E14</strain>
    </source>
</reference>
<keyword evidence="6" id="KW-1185">Reference proteome</keyword>
<keyword evidence="3" id="KW-0807">Transducer</keyword>
<dbReference type="EMBL" id="BRXR01000001">
    <property type="protein sequence ID" value="GLC31295.1"/>
    <property type="molecule type" value="Genomic_DNA"/>
</dbReference>
<organism evidence="5 6">
    <name type="scientific">Clostridium omnivorum</name>
    <dbReference type="NCBI Taxonomy" id="1604902"/>
    <lineage>
        <taxon>Bacteria</taxon>
        <taxon>Bacillati</taxon>
        <taxon>Bacillota</taxon>
        <taxon>Clostridia</taxon>
        <taxon>Eubacteriales</taxon>
        <taxon>Clostridiaceae</taxon>
        <taxon>Clostridium</taxon>
    </lineage>
</organism>
<dbReference type="Proteomes" id="UP001208567">
    <property type="component" value="Unassembled WGS sequence"/>
</dbReference>
<dbReference type="InterPro" id="IPR004089">
    <property type="entry name" value="MCPsignal_dom"/>
</dbReference>
<gene>
    <name evidence="5" type="ORF">bsdE14_27050</name>
</gene>
<dbReference type="InterPro" id="IPR051310">
    <property type="entry name" value="MCP_chemotaxis"/>
</dbReference>
<proteinExistence type="inferred from homology"/>
<dbReference type="SUPFAM" id="SSF159800">
    <property type="entry name" value="PrpR receptor domain-like"/>
    <property type="match status" value="1"/>
</dbReference>
<evidence type="ECO:0000256" key="1">
    <source>
        <dbReference type="ARBA" id="ARBA00022500"/>
    </source>
</evidence>
<evidence type="ECO:0000313" key="5">
    <source>
        <dbReference type="EMBL" id="GLC31295.1"/>
    </source>
</evidence>
<feature type="domain" description="Methyl-accepting transducer" evidence="4">
    <location>
        <begin position="158"/>
        <end position="359"/>
    </location>
</feature>
<dbReference type="Pfam" id="PF06506">
    <property type="entry name" value="PrpR_N"/>
    <property type="match status" value="1"/>
</dbReference>
<evidence type="ECO:0000313" key="6">
    <source>
        <dbReference type="Proteomes" id="UP001208567"/>
    </source>
</evidence>
<comment type="caution">
    <text evidence="5">The sequence shown here is derived from an EMBL/GenBank/DDBJ whole genome shotgun (WGS) entry which is preliminary data.</text>
</comment>
<name>A0ABQ5N7Y9_9CLOT</name>
<keyword evidence="1" id="KW-0145">Chemotaxis</keyword>
<dbReference type="SMART" id="SM00283">
    <property type="entry name" value="MA"/>
    <property type="match status" value="1"/>
</dbReference>
<dbReference type="Gene3D" id="3.40.50.2300">
    <property type="match status" value="1"/>
</dbReference>
<dbReference type="InterPro" id="IPR010524">
    <property type="entry name" value="Sig_transdc_resp-reg_PrpR_N"/>
</dbReference>
<dbReference type="PANTHER" id="PTHR43531:SF11">
    <property type="entry name" value="METHYL-ACCEPTING CHEMOTAXIS PROTEIN 3"/>
    <property type="match status" value="1"/>
</dbReference>
<sequence length="359" mass="39416">MDNILFVAVSQKMADLASQVTAEMGLEIPIVVSISSEIQAVVNKHPNIEVFISRGRSSKVLMELTNKPVVEITSSIHDILKPVQKLTSKGINKIAVIASSKLIGDRIEEYKLGETLILLRPFEPKEFENLAFEFFNSGVKGLVATTIDLEIAKKYGMEVEALDSEEASIKRAINEAIKIAKAQEVERSREKEKSEKIYNYSTDLYKAIEEAAAAVEELTASSEELAATSQKTANIANKAYDEVQNTSAILEIITDVAKRINLLGLNAAIEASRAGEYGRGFSVVASEVRKLASESKNSAQNIDNLLNKFRTSVESVLTNVQQSNVIAKEQSLSNQNIAQMLDSLREISSSLMSMAERKL</sequence>
<accession>A0ABQ5N7Y9</accession>
<dbReference type="Gene3D" id="3.40.50.10660">
    <property type="entry name" value="PrpR receptor domain-like"/>
    <property type="match status" value="1"/>
</dbReference>
<evidence type="ECO:0000256" key="3">
    <source>
        <dbReference type="PROSITE-ProRule" id="PRU00284"/>
    </source>
</evidence>
<dbReference type="RefSeq" id="WP_264850576.1">
    <property type="nucleotide sequence ID" value="NZ_BRXR01000001.1"/>
</dbReference>
<evidence type="ECO:0000259" key="4">
    <source>
        <dbReference type="PROSITE" id="PS50111"/>
    </source>
</evidence>
<dbReference type="Gene3D" id="1.10.287.950">
    <property type="entry name" value="Methyl-accepting chemotaxis protein"/>
    <property type="match status" value="1"/>
</dbReference>
<protein>
    <submittedName>
        <fullName evidence="5">Chemotaxis protein</fullName>
    </submittedName>
</protein>
<dbReference type="PROSITE" id="PS50111">
    <property type="entry name" value="CHEMOTAXIS_TRANSDUC_2"/>
    <property type="match status" value="1"/>
</dbReference>
<dbReference type="Pfam" id="PF00015">
    <property type="entry name" value="MCPsignal"/>
    <property type="match status" value="1"/>
</dbReference>